<keyword evidence="3" id="KW-1185">Reference proteome</keyword>
<dbReference type="AlphaFoldDB" id="A0A918AKM5"/>
<reference evidence="2" key="2">
    <citation type="submission" date="2020-09" db="EMBL/GenBank/DDBJ databases">
        <authorList>
            <person name="Sun Q."/>
            <person name="Ohkuma M."/>
        </authorList>
    </citation>
    <scope>NUCLEOTIDE SEQUENCE</scope>
    <source>
        <strain evidence="2">JCM 3313</strain>
    </source>
</reference>
<feature type="transmembrane region" description="Helical" evidence="1">
    <location>
        <begin position="20"/>
        <end position="41"/>
    </location>
</feature>
<evidence type="ECO:0000313" key="2">
    <source>
        <dbReference type="EMBL" id="GGP53575.1"/>
    </source>
</evidence>
<dbReference type="Proteomes" id="UP000639606">
    <property type="component" value="Unassembled WGS sequence"/>
</dbReference>
<dbReference type="RefSeq" id="WP_189223577.1">
    <property type="nucleotide sequence ID" value="NZ_BMRG01000004.1"/>
</dbReference>
<comment type="caution">
    <text evidence="2">The sequence shown here is derived from an EMBL/GenBank/DDBJ whole genome shotgun (WGS) entry which is preliminary data.</text>
</comment>
<organism evidence="2 3">
    <name type="scientific">Saccharothrix coeruleofusca</name>
    <dbReference type="NCBI Taxonomy" id="33919"/>
    <lineage>
        <taxon>Bacteria</taxon>
        <taxon>Bacillati</taxon>
        <taxon>Actinomycetota</taxon>
        <taxon>Actinomycetes</taxon>
        <taxon>Pseudonocardiales</taxon>
        <taxon>Pseudonocardiaceae</taxon>
        <taxon>Saccharothrix</taxon>
    </lineage>
</organism>
<protein>
    <submittedName>
        <fullName evidence="2">Uncharacterized protein</fullName>
    </submittedName>
</protein>
<dbReference type="EMBL" id="BMRG01000004">
    <property type="protein sequence ID" value="GGP53575.1"/>
    <property type="molecule type" value="Genomic_DNA"/>
</dbReference>
<keyword evidence="1" id="KW-1133">Transmembrane helix</keyword>
<evidence type="ECO:0000256" key="1">
    <source>
        <dbReference type="SAM" id="Phobius"/>
    </source>
</evidence>
<keyword evidence="1" id="KW-0472">Membrane</keyword>
<sequence length="47" mass="4765">MWLVPPEVLTAARERFGVAGVLPSMVTDVGALALVVVLATASASPSN</sequence>
<gene>
    <name evidence="2" type="ORF">GCM10010185_27150</name>
</gene>
<proteinExistence type="predicted"/>
<name>A0A918AKM5_9PSEU</name>
<evidence type="ECO:0000313" key="3">
    <source>
        <dbReference type="Proteomes" id="UP000639606"/>
    </source>
</evidence>
<accession>A0A918AKM5</accession>
<reference evidence="2" key="1">
    <citation type="journal article" date="2014" name="Int. J. Syst. Evol. Microbiol.">
        <title>Complete genome sequence of Corynebacterium casei LMG S-19264T (=DSM 44701T), isolated from a smear-ripened cheese.</title>
        <authorList>
            <consortium name="US DOE Joint Genome Institute (JGI-PGF)"/>
            <person name="Walter F."/>
            <person name="Albersmeier A."/>
            <person name="Kalinowski J."/>
            <person name="Ruckert C."/>
        </authorList>
    </citation>
    <scope>NUCLEOTIDE SEQUENCE</scope>
    <source>
        <strain evidence="2">JCM 3313</strain>
    </source>
</reference>
<keyword evidence="1" id="KW-0812">Transmembrane</keyword>